<dbReference type="Gramene" id="EFJ11067">
    <property type="protein sequence ID" value="EFJ11067"/>
    <property type="gene ID" value="SELMODRAFT_426554"/>
</dbReference>
<dbReference type="InParanoid" id="D8SWR2"/>
<dbReference type="EMBL" id="GL377649">
    <property type="protein sequence ID" value="EFJ11067.1"/>
    <property type="molecule type" value="Genomic_DNA"/>
</dbReference>
<evidence type="ECO:0000256" key="5">
    <source>
        <dbReference type="ARBA" id="ARBA00037847"/>
    </source>
</evidence>
<dbReference type="PANTHER" id="PTHR10108:SF37">
    <property type="entry name" value="METHYLTRANSFERASE PMT6-RELATED"/>
    <property type="match status" value="1"/>
</dbReference>
<accession>D8SWR2</accession>
<evidence type="ECO:0000256" key="3">
    <source>
        <dbReference type="ARBA" id="ARBA00022603"/>
    </source>
</evidence>
<dbReference type="KEGG" id="smo:SELMODRAFT_426554"/>
<evidence type="ECO:0000256" key="2">
    <source>
        <dbReference type="ARBA" id="ARBA00008361"/>
    </source>
</evidence>
<dbReference type="Gene3D" id="3.40.50.150">
    <property type="entry name" value="Vaccinia Virus protein VP39"/>
    <property type="match status" value="1"/>
</dbReference>
<dbReference type="EC" id="2.1.1.-" evidence="6"/>
<dbReference type="PANTHER" id="PTHR10108">
    <property type="entry name" value="SAM-DEPENDENT METHYLTRANSFERASE"/>
    <property type="match status" value="1"/>
</dbReference>
<dbReference type="GO" id="GO:0016020">
    <property type="term" value="C:membrane"/>
    <property type="evidence" value="ECO:0007669"/>
    <property type="project" value="UniProtKB-SubCell"/>
</dbReference>
<keyword evidence="4 6" id="KW-0735">Signal-anchor</keyword>
<keyword evidence="6" id="KW-0808">Transferase</keyword>
<dbReference type="GO" id="GO:0005737">
    <property type="term" value="C:cytoplasm"/>
    <property type="evidence" value="ECO:0000318"/>
    <property type="project" value="GO_Central"/>
</dbReference>
<evidence type="ECO:0000313" key="7">
    <source>
        <dbReference type="EMBL" id="EFJ11067.1"/>
    </source>
</evidence>
<dbReference type="InterPro" id="IPR004159">
    <property type="entry name" value="Put_SAM_MeTrfase"/>
</dbReference>
<dbReference type="Proteomes" id="UP000001514">
    <property type="component" value="Unassembled WGS sequence"/>
</dbReference>
<keyword evidence="8" id="KW-1185">Reference proteome</keyword>
<dbReference type="GO" id="GO:0032259">
    <property type="term" value="P:methylation"/>
    <property type="evidence" value="ECO:0007669"/>
    <property type="project" value="UniProtKB-KW"/>
</dbReference>
<comment type="subcellular location">
    <subcellularLocation>
        <location evidence="5">Endomembrane system</location>
        <topology evidence="5">Single-pass membrane protein</topology>
    </subcellularLocation>
    <subcellularLocation>
        <location evidence="1 6">Membrane</location>
        <topology evidence="1 6">Single-pass type II membrane protein</topology>
    </subcellularLocation>
</comment>
<proteinExistence type="inferred from homology"/>
<dbReference type="GO" id="GO:0008168">
    <property type="term" value="F:methyltransferase activity"/>
    <property type="evidence" value="ECO:0007669"/>
    <property type="project" value="UniProtKB-UniRule"/>
</dbReference>
<organism evidence="8">
    <name type="scientific">Selaginella moellendorffii</name>
    <name type="common">Spikemoss</name>
    <dbReference type="NCBI Taxonomy" id="88036"/>
    <lineage>
        <taxon>Eukaryota</taxon>
        <taxon>Viridiplantae</taxon>
        <taxon>Streptophyta</taxon>
        <taxon>Embryophyta</taxon>
        <taxon>Tracheophyta</taxon>
        <taxon>Lycopodiopsida</taxon>
        <taxon>Selaginellales</taxon>
        <taxon>Selaginellaceae</taxon>
        <taxon>Selaginella</taxon>
    </lineage>
</organism>
<keyword evidence="3 6" id="KW-0489">Methyltransferase</keyword>
<dbReference type="AlphaFoldDB" id="D8SWR2"/>
<dbReference type="GO" id="GO:0012505">
    <property type="term" value="C:endomembrane system"/>
    <property type="evidence" value="ECO:0007669"/>
    <property type="project" value="UniProtKB-SubCell"/>
</dbReference>
<evidence type="ECO:0000313" key="8">
    <source>
        <dbReference type="Proteomes" id="UP000001514"/>
    </source>
</evidence>
<evidence type="ECO:0000256" key="4">
    <source>
        <dbReference type="ARBA" id="ARBA00022968"/>
    </source>
</evidence>
<name>D8SWR2_SELML</name>
<protein>
    <recommendedName>
        <fullName evidence="6">Methyltransferase</fullName>
        <ecNumber evidence="6">2.1.1.-</ecNumber>
    </recommendedName>
</protein>
<sequence>MWRSNVNHTQLAKVKGGQNWVHVKGSIWFPGGGTHFKHGAPEYIQRLGNMTTDWKGDLQTAGVARGLDIGCRVAAYLFNLDIQTMSFVPLDSHENQIQFALERGVLALVAALGTKCLPYPSRSFDAVHCSHCRVDWHEDGGILLREMDRILRPHLFCTSSLSQRQGFPRSLEHPDQHYRISLLEGDRTARPDCGLEKDRQYVVTGFLMHRYQLIFFQRRHISLEGKVGDYWKLLNVSESSIRNVMDMNAGYGGFAAALLLQNKPVWIMNVVPSESSNTLNVVYGRGLVGTLHSWCESFSSYLRSYDLLHAYRMMSLYPGRKGYYDTGSCNLSRFLTCGAARWPESITFLKMMSSFLYALRSSGSSTCKRKHCGDSINRVVSILRQTQRFRLGAIIVQQRCGHSSYTDQSQFARVKLYIPLPSFISSMRYPLQDAKAS</sequence>
<dbReference type="InterPro" id="IPR029063">
    <property type="entry name" value="SAM-dependent_MTases_sf"/>
</dbReference>
<dbReference type="eggNOG" id="ENOG502QTJJ">
    <property type="taxonomic scope" value="Eukaryota"/>
</dbReference>
<evidence type="ECO:0000256" key="6">
    <source>
        <dbReference type="RuleBase" id="RU366043"/>
    </source>
</evidence>
<dbReference type="HOGENOM" id="CLU_010485_2_3_1"/>
<comment type="similarity">
    <text evidence="2 6">Belongs to the methyltransferase superfamily.</text>
</comment>
<keyword evidence="6" id="KW-0325">Glycoprotein</keyword>
<evidence type="ECO:0000256" key="1">
    <source>
        <dbReference type="ARBA" id="ARBA00004606"/>
    </source>
</evidence>
<keyword evidence="4 6" id="KW-0812">Transmembrane</keyword>
<gene>
    <name evidence="7" type="ORF">SELMODRAFT_426554</name>
</gene>
<reference evidence="7 8" key="1">
    <citation type="journal article" date="2011" name="Science">
        <title>The Selaginella genome identifies genetic changes associated with the evolution of vascular plants.</title>
        <authorList>
            <person name="Banks J.A."/>
            <person name="Nishiyama T."/>
            <person name="Hasebe M."/>
            <person name="Bowman J.L."/>
            <person name="Gribskov M."/>
            <person name="dePamphilis C."/>
            <person name="Albert V.A."/>
            <person name="Aono N."/>
            <person name="Aoyama T."/>
            <person name="Ambrose B.A."/>
            <person name="Ashton N.W."/>
            <person name="Axtell M.J."/>
            <person name="Barker E."/>
            <person name="Barker M.S."/>
            <person name="Bennetzen J.L."/>
            <person name="Bonawitz N.D."/>
            <person name="Chapple C."/>
            <person name="Cheng C."/>
            <person name="Correa L.G."/>
            <person name="Dacre M."/>
            <person name="DeBarry J."/>
            <person name="Dreyer I."/>
            <person name="Elias M."/>
            <person name="Engstrom E.M."/>
            <person name="Estelle M."/>
            <person name="Feng L."/>
            <person name="Finet C."/>
            <person name="Floyd S.K."/>
            <person name="Frommer W.B."/>
            <person name="Fujita T."/>
            <person name="Gramzow L."/>
            <person name="Gutensohn M."/>
            <person name="Harholt J."/>
            <person name="Hattori M."/>
            <person name="Heyl A."/>
            <person name="Hirai T."/>
            <person name="Hiwatashi Y."/>
            <person name="Ishikawa M."/>
            <person name="Iwata M."/>
            <person name="Karol K.G."/>
            <person name="Koehler B."/>
            <person name="Kolukisaoglu U."/>
            <person name="Kubo M."/>
            <person name="Kurata T."/>
            <person name="Lalonde S."/>
            <person name="Li K."/>
            <person name="Li Y."/>
            <person name="Litt A."/>
            <person name="Lyons E."/>
            <person name="Manning G."/>
            <person name="Maruyama T."/>
            <person name="Michael T.P."/>
            <person name="Mikami K."/>
            <person name="Miyazaki S."/>
            <person name="Morinaga S."/>
            <person name="Murata T."/>
            <person name="Mueller-Roeber B."/>
            <person name="Nelson D.R."/>
            <person name="Obara M."/>
            <person name="Oguri Y."/>
            <person name="Olmstead R.G."/>
            <person name="Onodera N."/>
            <person name="Petersen B.L."/>
            <person name="Pils B."/>
            <person name="Prigge M."/>
            <person name="Rensing S.A."/>
            <person name="Riano-Pachon D.M."/>
            <person name="Roberts A.W."/>
            <person name="Sato Y."/>
            <person name="Scheller H.V."/>
            <person name="Schulz B."/>
            <person name="Schulz C."/>
            <person name="Shakirov E.V."/>
            <person name="Shibagaki N."/>
            <person name="Shinohara N."/>
            <person name="Shippen D.E."/>
            <person name="Soerensen I."/>
            <person name="Sotooka R."/>
            <person name="Sugimoto N."/>
            <person name="Sugita M."/>
            <person name="Sumikawa N."/>
            <person name="Tanurdzic M."/>
            <person name="Theissen G."/>
            <person name="Ulvskov P."/>
            <person name="Wakazuki S."/>
            <person name="Weng J.K."/>
            <person name="Willats W.W."/>
            <person name="Wipf D."/>
            <person name="Wolf P.G."/>
            <person name="Yang L."/>
            <person name="Zimmer A.D."/>
            <person name="Zhu Q."/>
            <person name="Mitros T."/>
            <person name="Hellsten U."/>
            <person name="Loque D."/>
            <person name="Otillar R."/>
            <person name="Salamov A."/>
            <person name="Schmutz J."/>
            <person name="Shapiro H."/>
            <person name="Lindquist E."/>
            <person name="Lucas S."/>
            <person name="Rokhsar D."/>
            <person name="Grigoriev I.V."/>
        </authorList>
    </citation>
    <scope>NUCLEOTIDE SEQUENCE [LARGE SCALE GENOMIC DNA]</scope>
</reference>
<dbReference type="Pfam" id="PF03141">
    <property type="entry name" value="Methyltransf_29"/>
    <property type="match status" value="2"/>
</dbReference>
<dbReference type="SUPFAM" id="SSF53335">
    <property type="entry name" value="S-adenosyl-L-methionine-dependent methyltransferases"/>
    <property type="match status" value="1"/>
</dbReference>